<comment type="caution">
    <text evidence="1">The sequence shown here is derived from an EMBL/GenBank/DDBJ whole genome shotgun (WGS) entry which is preliminary data.</text>
</comment>
<accession>A0A9R1V880</accession>
<dbReference type="AlphaFoldDB" id="A0A9R1V880"/>
<evidence type="ECO:0000313" key="2">
    <source>
        <dbReference type="Proteomes" id="UP000235145"/>
    </source>
</evidence>
<dbReference type="EMBL" id="NBSK02000006">
    <property type="protein sequence ID" value="KAJ0199980.1"/>
    <property type="molecule type" value="Genomic_DNA"/>
</dbReference>
<dbReference type="Proteomes" id="UP000235145">
    <property type="component" value="Unassembled WGS sequence"/>
</dbReference>
<protein>
    <submittedName>
        <fullName evidence="1">Uncharacterized protein</fullName>
    </submittedName>
</protein>
<sequence length="327" mass="36284">MRFSMNDDCDSGTRWLMAAYVGGDRKVDVSMEEDEIPRSNFGCLPTSSRGLFSCMASYSTSSSDIWLCPFRSFHLCPNGEVGSKGSVCMISHIKRHHLLTEDHKCLLREALSSDVGLFIVVEETLKAFGQWMCGKCMTFHVVSRYCHHPDGVVSFITGDDGPSRYIVSILKSYTKESTTNVLGGLVFDVGLLDRVFKVPITTVKSIPHNCRLSFYRALKTTLYKVIAQPGSVDAWICLLLLPHCTLQKILTTKLHLEVLGYMGEKDGISTLVKNMLDNPKVGPMGQGGGFLQKESNTDIRQCLCKTLIVYLVALNLPLNELHVGEMA</sequence>
<gene>
    <name evidence="1" type="ORF">LSAT_V11C600300330</name>
</gene>
<evidence type="ECO:0000313" key="1">
    <source>
        <dbReference type="EMBL" id="KAJ0199980.1"/>
    </source>
</evidence>
<keyword evidence="2" id="KW-1185">Reference proteome</keyword>
<name>A0A9R1V880_LACSA</name>
<organism evidence="1 2">
    <name type="scientific">Lactuca sativa</name>
    <name type="common">Garden lettuce</name>
    <dbReference type="NCBI Taxonomy" id="4236"/>
    <lineage>
        <taxon>Eukaryota</taxon>
        <taxon>Viridiplantae</taxon>
        <taxon>Streptophyta</taxon>
        <taxon>Embryophyta</taxon>
        <taxon>Tracheophyta</taxon>
        <taxon>Spermatophyta</taxon>
        <taxon>Magnoliopsida</taxon>
        <taxon>eudicotyledons</taxon>
        <taxon>Gunneridae</taxon>
        <taxon>Pentapetalae</taxon>
        <taxon>asterids</taxon>
        <taxon>campanulids</taxon>
        <taxon>Asterales</taxon>
        <taxon>Asteraceae</taxon>
        <taxon>Cichorioideae</taxon>
        <taxon>Cichorieae</taxon>
        <taxon>Lactucinae</taxon>
        <taxon>Lactuca</taxon>
    </lineage>
</organism>
<reference evidence="1 2" key="1">
    <citation type="journal article" date="2017" name="Nat. Commun.">
        <title>Genome assembly with in vitro proximity ligation data and whole-genome triplication in lettuce.</title>
        <authorList>
            <person name="Reyes-Chin-Wo S."/>
            <person name="Wang Z."/>
            <person name="Yang X."/>
            <person name="Kozik A."/>
            <person name="Arikit S."/>
            <person name="Song C."/>
            <person name="Xia L."/>
            <person name="Froenicke L."/>
            <person name="Lavelle D.O."/>
            <person name="Truco M.J."/>
            <person name="Xia R."/>
            <person name="Zhu S."/>
            <person name="Xu C."/>
            <person name="Xu H."/>
            <person name="Xu X."/>
            <person name="Cox K."/>
            <person name="Korf I."/>
            <person name="Meyers B.C."/>
            <person name="Michelmore R.W."/>
        </authorList>
    </citation>
    <scope>NUCLEOTIDE SEQUENCE [LARGE SCALE GENOMIC DNA]</scope>
    <source>
        <strain evidence="2">cv. Salinas</strain>
        <tissue evidence="1">Seedlings</tissue>
    </source>
</reference>
<proteinExistence type="predicted"/>